<accession>A0AAV4PWH4</accession>
<comment type="caution">
    <text evidence="1">The sequence shown here is derived from an EMBL/GenBank/DDBJ whole genome shotgun (WGS) entry which is preliminary data.</text>
</comment>
<protein>
    <submittedName>
        <fullName evidence="1">Uncharacterized protein</fullName>
    </submittedName>
</protein>
<sequence length="69" mass="7600">MGSCHLGRGPYREKGCGNRVTAQPPLSAERDYRPALPYNDALYQRVGGGGFMSVMCYAEICRNGVWVLC</sequence>
<name>A0AAV4PWH4_CAEEX</name>
<organism evidence="1 2">
    <name type="scientific">Caerostris extrusa</name>
    <name type="common">Bark spider</name>
    <name type="synonym">Caerostris bankana</name>
    <dbReference type="NCBI Taxonomy" id="172846"/>
    <lineage>
        <taxon>Eukaryota</taxon>
        <taxon>Metazoa</taxon>
        <taxon>Ecdysozoa</taxon>
        <taxon>Arthropoda</taxon>
        <taxon>Chelicerata</taxon>
        <taxon>Arachnida</taxon>
        <taxon>Araneae</taxon>
        <taxon>Araneomorphae</taxon>
        <taxon>Entelegynae</taxon>
        <taxon>Araneoidea</taxon>
        <taxon>Araneidae</taxon>
        <taxon>Caerostris</taxon>
    </lineage>
</organism>
<keyword evidence="2" id="KW-1185">Reference proteome</keyword>
<evidence type="ECO:0000313" key="1">
    <source>
        <dbReference type="EMBL" id="GIY01090.1"/>
    </source>
</evidence>
<dbReference type="AlphaFoldDB" id="A0AAV4PWH4"/>
<dbReference type="Proteomes" id="UP001054945">
    <property type="component" value="Unassembled WGS sequence"/>
</dbReference>
<reference evidence="1 2" key="1">
    <citation type="submission" date="2021-06" db="EMBL/GenBank/DDBJ databases">
        <title>Caerostris extrusa draft genome.</title>
        <authorList>
            <person name="Kono N."/>
            <person name="Arakawa K."/>
        </authorList>
    </citation>
    <scope>NUCLEOTIDE SEQUENCE [LARGE SCALE GENOMIC DNA]</scope>
</reference>
<gene>
    <name evidence="1" type="ORF">CEXT_718901</name>
</gene>
<proteinExistence type="predicted"/>
<evidence type="ECO:0000313" key="2">
    <source>
        <dbReference type="Proteomes" id="UP001054945"/>
    </source>
</evidence>
<dbReference type="EMBL" id="BPLR01005259">
    <property type="protein sequence ID" value="GIY01090.1"/>
    <property type="molecule type" value="Genomic_DNA"/>
</dbReference>